<protein>
    <submittedName>
        <fullName evidence="8">Enoyl-[acyl-carrier-protein] reductase [NADH] FabI</fullName>
    </submittedName>
</protein>
<comment type="similarity">
    <text evidence="2">Belongs to the short-chain dehydrogenases/reductases (SDR) family. FabI subfamily.</text>
</comment>
<dbReference type="PRINTS" id="PR00081">
    <property type="entry name" value="GDHRDH"/>
</dbReference>
<evidence type="ECO:0000256" key="5">
    <source>
        <dbReference type="ARBA" id="ARBA00023002"/>
    </source>
</evidence>
<keyword evidence="3" id="KW-0444">Lipid biosynthesis</keyword>
<evidence type="ECO:0000313" key="8">
    <source>
        <dbReference type="EMBL" id="PXF47889.1"/>
    </source>
</evidence>
<reference evidence="8 9" key="1">
    <citation type="journal article" date="2018" name="Mol. Biol. Evol.">
        <title>Analysis of the draft genome of the red seaweed Gracilariopsis chorda provides insights into genome size evolution in Rhodophyta.</title>
        <authorList>
            <person name="Lee J."/>
            <person name="Yang E.C."/>
            <person name="Graf L."/>
            <person name="Yang J.H."/>
            <person name="Qiu H."/>
            <person name="Zel Zion U."/>
            <person name="Chan C.X."/>
            <person name="Stephens T.G."/>
            <person name="Weber A.P.M."/>
            <person name="Boo G.H."/>
            <person name="Boo S.M."/>
            <person name="Kim K.M."/>
            <person name="Shin Y."/>
            <person name="Jung M."/>
            <person name="Lee S.J."/>
            <person name="Yim H.S."/>
            <person name="Lee J.H."/>
            <person name="Bhattacharya D."/>
            <person name="Yoon H.S."/>
        </authorList>
    </citation>
    <scope>NUCLEOTIDE SEQUENCE [LARGE SCALE GENOMIC DNA]</scope>
    <source>
        <strain evidence="8 9">SKKU-2015</strain>
        <tissue evidence="8">Whole body</tissue>
    </source>
</reference>
<evidence type="ECO:0000313" key="9">
    <source>
        <dbReference type="Proteomes" id="UP000247409"/>
    </source>
</evidence>
<dbReference type="OrthoDB" id="417891at2759"/>
<dbReference type="PANTHER" id="PTHR43159">
    <property type="entry name" value="ENOYL-[ACYL-CARRIER-PROTEIN] REDUCTASE"/>
    <property type="match status" value="1"/>
</dbReference>
<gene>
    <name evidence="8" type="ORF">BWQ96_02275</name>
</gene>
<evidence type="ECO:0000256" key="1">
    <source>
        <dbReference type="ARBA" id="ARBA00005194"/>
    </source>
</evidence>
<keyword evidence="6" id="KW-0443">Lipid metabolism</keyword>
<dbReference type="SUPFAM" id="SSF51735">
    <property type="entry name" value="NAD(P)-binding Rossmann-fold domains"/>
    <property type="match status" value="1"/>
</dbReference>
<evidence type="ECO:0000256" key="3">
    <source>
        <dbReference type="ARBA" id="ARBA00022516"/>
    </source>
</evidence>
<dbReference type="GO" id="GO:0006633">
    <property type="term" value="P:fatty acid biosynthetic process"/>
    <property type="evidence" value="ECO:0007669"/>
    <property type="project" value="UniProtKB-KW"/>
</dbReference>
<dbReference type="Proteomes" id="UP000247409">
    <property type="component" value="Unassembled WGS sequence"/>
</dbReference>
<evidence type="ECO:0000256" key="7">
    <source>
        <dbReference type="ARBA" id="ARBA00023160"/>
    </source>
</evidence>
<accession>A0A2V3J0L0</accession>
<dbReference type="STRING" id="448386.A0A2V3J0L0"/>
<dbReference type="InterPro" id="IPR036291">
    <property type="entry name" value="NAD(P)-bd_dom_sf"/>
</dbReference>
<dbReference type="NCBIfam" id="NF005615">
    <property type="entry name" value="PRK07370.1"/>
    <property type="match status" value="1"/>
</dbReference>
<evidence type="ECO:0000256" key="4">
    <source>
        <dbReference type="ARBA" id="ARBA00022832"/>
    </source>
</evidence>
<dbReference type="AlphaFoldDB" id="A0A2V3J0L0"/>
<organism evidence="8 9">
    <name type="scientific">Gracilariopsis chorda</name>
    <dbReference type="NCBI Taxonomy" id="448386"/>
    <lineage>
        <taxon>Eukaryota</taxon>
        <taxon>Rhodophyta</taxon>
        <taxon>Florideophyceae</taxon>
        <taxon>Rhodymeniophycidae</taxon>
        <taxon>Gracilariales</taxon>
        <taxon>Gracilariaceae</taxon>
        <taxon>Gracilariopsis</taxon>
    </lineage>
</organism>
<dbReference type="InterPro" id="IPR014358">
    <property type="entry name" value="Enoyl-ACP_Rdtase_NADH"/>
</dbReference>
<keyword evidence="5" id="KW-0560">Oxidoreductase</keyword>
<dbReference type="GO" id="GO:0004318">
    <property type="term" value="F:enoyl-[acyl-carrier-protein] reductase (NADH) activity"/>
    <property type="evidence" value="ECO:0007669"/>
    <property type="project" value="InterPro"/>
</dbReference>
<keyword evidence="7" id="KW-0275">Fatty acid biosynthesis</keyword>
<comment type="caution">
    <text evidence="8">The sequence shown here is derived from an EMBL/GenBank/DDBJ whole genome shotgun (WGS) entry which is preliminary data.</text>
</comment>
<evidence type="ECO:0000256" key="2">
    <source>
        <dbReference type="ARBA" id="ARBA00009233"/>
    </source>
</evidence>
<dbReference type="PANTHER" id="PTHR43159:SF2">
    <property type="entry name" value="ENOYL-[ACYL-CARRIER-PROTEIN] REDUCTASE [NADH], CHLOROPLASTIC"/>
    <property type="match status" value="1"/>
</dbReference>
<dbReference type="PIRSF" id="PIRSF000094">
    <property type="entry name" value="Enoyl-ACP_rdct"/>
    <property type="match status" value="1"/>
</dbReference>
<name>A0A2V3J0L0_9FLOR</name>
<dbReference type="Gene3D" id="1.10.8.400">
    <property type="entry name" value="Enoyl acyl carrier protein reductase"/>
    <property type="match status" value="1"/>
</dbReference>
<dbReference type="EMBL" id="NBIV01000018">
    <property type="protein sequence ID" value="PXF47889.1"/>
    <property type="molecule type" value="Genomic_DNA"/>
</dbReference>
<evidence type="ECO:0000256" key="6">
    <source>
        <dbReference type="ARBA" id="ARBA00023098"/>
    </source>
</evidence>
<keyword evidence="4" id="KW-0276">Fatty acid metabolism</keyword>
<sequence>MNPAFVPSVSAARSINARTSFLTGRPALRPITAAHAYAKLRPRMTAAQATSAPAAPLIDLRGKKALVTGIANNRSIAWGIAQQLHAAGAEIGIAFLPLNAKVEGKVRNLTEPLQPTLFEPCDVADPAQIRSLANAISDKWGGIDVFVHCLAFADKADLEGNFSDTKKTGFNTALQVSAYSLIEMVGALRPHFNPNASVITLSYLGSEKVVPNYNIMGVAKAALESSVRYLASELGPDGIRCNAVSAGPIRTLASSAIGGIMGMIKHVEATAPLRRTVTQIEVGNAAAFLLSPAASGITGQVLYVDAGYEIMGAPNL</sequence>
<dbReference type="Pfam" id="PF13561">
    <property type="entry name" value="adh_short_C2"/>
    <property type="match status" value="1"/>
</dbReference>
<proteinExistence type="inferred from homology"/>
<dbReference type="CDD" id="cd05372">
    <property type="entry name" value="ENR_SDR"/>
    <property type="match status" value="1"/>
</dbReference>
<dbReference type="Gene3D" id="3.40.50.720">
    <property type="entry name" value="NAD(P)-binding Rossmann-like Domain"/>
    <property type="match status" value="1"/>
</dbReference>
<keyword evidence="9" id="KW-1185">Reference proteome</keyword>
<dbReference type="InterPro" id="IPR002347">
    <property type="entry name" value="SDR_fam"/>
</dbReference>
<comment type="pathway">
    <text evidence="1">Lipid metabolism; fatty acid biosynthesis.</text>
</comment>
<dbReference type="FunFam" id="1.10.8.400:FF:000001">
    <property type="entry name" value="Enoyl-[acyl-carrier-protein] reductase [NADH]"/>
    <property type="match status" value="1"/>
</dbReference>